<evidence type="ECO:0000259" key="6">
    <source>
        <dbReference type="PROSITE" id="PS51898"/>
    </source>
</evidence>
<dbReference type="GO" id="GO:0015074">
    <property type="term" value="P:DNA integration"/>
    <property type="evidence" value="ECO:0007669"/>
    <property type="project" value="UniProtKB-KW"/>
</dbReference>
<evidence type="ECO:0000256" key="3">
    <source>
        <dbReference type="ARBA" id="ARBA00023125"/>
    </source>
</evidence>
<keyword evidence="5" id="KW-0175">Coiled coil</keyword>
<dbReference type="Proteomes" id="UP000248918">
    <property type="component" value="Unassembled WGS sequence"/>
</dbReference>
<evidence type="ECO:0000313" key="8">
    <source>
        <dbReference type="Proteomes" id="UP000248918"/>
    </source>
</evidence>
<dbReference type="InterPro" id="IPR002104">
    <property type="entry name" value="Integrase_catalytic"/>
</dbReference>
<dbReference type="Pfam" id="PF00589">
    <property type="entry name" value="Phage_integrase"/>
    <property type="match status" value="1"/>
</dbReference>
<name>A0A329CU73_9BURK</name>
<evidence type="ECO:0000256" key="1">
    <source>
        <dbReference type="ARBA" id="ARBA00008857"/>
    </source>
</evidence>
<dbReference type="GO" id="GO:0003677">
    <property type="term" value="F:DNA binding"/>
    <property type="evidence" value="ECO:0007669"/>
    <property type="project" value="UniProtKB-KW"/>
</dbReference>
<feature type="coiled-coil region" evidence="5">
    <location>
        <begin position="439"/>
        <end position="466"/>
    </location>
</feature>
<evidence type="ECO:0000256" key="4">
    <source>
        <dbReference type="ARBA" id="ARBA00023172"/>
    </source>
</evidence>
<proteinExistence type="inferred from homology"/>
<dbReference type="InterPro" id="IPR013762">
    <property type="entry name" value="Integrase-like_cat_sf"/>
</dbReference>
<protein>
    <submittedName>
        <fullName evidence="7">Phage integrase family protein</fullName>
    </submittedName>
</protein>
<dbReference type="PROSITE" id="PS51898">
    <property type="entry name" value="TYR_RECOMBINASE"/>
    <property type="match status" value="1"/>
</dbReference>
<evidence type="ECO:0000256" key="5">
    <source>
        <dbReference type="SAM" id="Coils"/>
    </source>
</evidence>
<sequence length="468" mass="52404">MLHHVTLIEPIHGKLPWRLVGPEGKYLGVFEVFARSLIRKHSSNTRKVYCRSVAYFIDYLLEFIRIMQAKGHCATQSDILDAIDAYDEYLVTGGASGSEIAALVSQSRPSSHVSPKTSAVAHAAIRKFLKLSERLRGELLELSRAQVIQLDVSASPDPFVPSQGRLPIPSAQRAAIASNSMLASVVAGGPKLIDATLLPTSGGEYVYDDSRAFPFDRILDFLQCLPTHRDKALYALVAGTGCRIHEAIQILFEDIDVENREIKLKSPSQRRNHASYLYLSQAQRDLLCWKGRATSETFFIEPFASIFFEELERYLATEYIAHGRHSFVFQSDSGADVGEAYFLSDASYRRTIFKRTVAAAGIPIALAGPHSLRHAYGIYLLNYFPCRNGEHGLSLAVVQQIMGHKCEKYTRVYARYDKDLLRQELEYANALVYCGGMPHSLLEMKLQALHSQVSKLEAQIANDKKRMQ</sequence>
<keyword evidence="3" id="KW-0238">DNA-binding</keyword>
<dbReference type="SUPFAM" id="SSF56349">
    <property type="entry name" value="DNA breaking-rejoining enzymes"/>
    <property type="match status" value="1"/>
</dbReference>
<comment type="caution">
    <text evidence="7">The sequence shown here is derived from an EMBL/GenBank/DDBJ whole genome shotgun (WGS) entry which is preliminary data.</text>
</comment>
<dbReference type="InterPro" id="IPR011010">
    <property type="entry name" value="DNA_brk_join_enz"/>
</dbReference>
<dbReference type="PANTHER" id="PTHR30349">
    <property type="entry name" value="PHAGE INTEGRASE-RELATED"/>
    <property type="match status" value="1"/>
</dbReference>
<dbReference type="AlphaFoldDB" id="A0A329CU73"/>
<accession>A0A329CU73</accession>
<dbReference type="Gene3D" id="1.10.443.10">
    <property type="entry name" value="Intergrase catalytic core"/>
    <property type="match status" value="1"/>
</dbReference>
<comment type="similarity">
    <text evidence="1">Belongs to the 'phage' integrase family.</text>
</comment>
<keyword evidence="4" id="KW-0233">DNA recombination</keyword>
<gene>
    <name evidence="7" type="ORF">BX591_102624</name>
</gene>
<evidence type="ECO:0000256" key="2">
    <source>
        <dbReference type="ARBA" id="ARBA00022908"/>
    </source>
</evidence>
<dbReference type="EMBL" id="QLTK01000002">
    <property type="protein sequence ID" value="RAS38326.1"/>
    <property type="molecule type" value="Genomic_DNA"/>
</dbReference>
<dbReference type="GO" id="GO:0006310">
    <property type="term" value="P:DNA recombination"/>
    <property type="evidence" value="ECO:0007669"/>
    <property type="project" value="UniProtKB-KW"/>
</dbReference>
<feature type="domain" description="Tyr recombinase" evidence="6">
    <location>
        <begin position="208"/>
        <end position="426"/>
    </location>
</feature>
<evidence type="ECO:0000313" key="7">
    <source>
        <dbReference type="EMBL" id="RAS38326.1"/>
    </source>
</evidence>
<dbReference type="CDD" id="cd00397">
    <property type="entry name" value="DNA_BRE_C"/>
    <property type="match status" value="1"/>
</dbReference>
<dbReference type="PANTHER" id="PTHR30349:SF41">
    <property type="entry name" value="INTEGRASE_RECOMBINASE PROTEIN MJ0367-RELATED"/>
    <property type="match status" value="1"/>
</dbReference>
<dbReference type="InterPro" id="IPR050090">
    <property type="entry name" value="Tyrosine_recombinase_XerCD"/>
</dbReference>
<reference evidence="7 8" key="1">
    <citation type="submission" date="2018-06" db="EMBL/GenBank/DDBJ databases">
        <title>Genomic Encyclopedia of Type Strains, Phase III (KMG-III): the genomes of soil and plant-associated and newly described type strains.</title>
        <authorList>
            <person name="Whitman W."/>
        </authorList>
    </citation>
    <scope>NUCLEOTIDE SEQUENCE [LARGE SCALE GENOMIC DNA]</scope>
    <source>
        <strain evidence="7 8">LMG 23644</strain>
    </source>
</reference>
<organism evidence="7 8">
    <name type="scientific">Paraburkholderia bryophila</name>
    <dbReference type="NCBI Taxonomy" id="420952"/>
    <lineage>
        <taxon>Bacteria</taxon>
        <taxon>Pseudomonadati</taxon>
        <taxon>Pseudomonadota</taxon>
        <taxon>Betaproteobacteria</taxon>
        <taxon>Burkholderiales</taxon>
        <taxon>Burkholderiaceae</taxon>
        <taxon>Paraburkholderia</taxon>
    </lineage>
</organism>
<keyword evidence="2" id="KW-0229">DNA integration</keyword>
<dbReference type="RefSeq" id="WP_111929863.1">
    <property type="nucleotide sequence ID" value="NZ_CADFFP010000001.1"/>
</dbReference>
<dbReference type="OrthoDB" id="662444at2"/>